<name>A0ABY1RQE8_9XANT</name>
<evidence type="ECO:0000313" key="4">
    <source>
        <dbReference type="Proteomes" id="UP000195877"/>
    </source>
</evidence>
<dbReference type="Gene3D" id="1.10.101.10">
    <property type="entry name" value="PGBD-like superfamily/PGBD"/>
    <property type="match status" value="1"/>
</dbReference>
<dbReference type="RefSeq" id="WP_088056885.1">
    <property type="nucleotide sequence ID" value="NZ_CP127378.1"/>
</dbReference>
<feature type="compositionally biased region" description="Basic residues" evidence="1">
    <location>
        <begin position="410"/>
        <end position="423"/>
    </location>
</feature>
<reference evidence="3 4" key="1">
    <citation type="submission" date="2017-05" db="EMBL/GenBank/DDBJ databases">
        <authorList>
            <person name="Blom J."/>
        </authorList>
    </citation>
    <scope>NUCLEOTIDE SEQUENCE [LARGE SCALE GENOMIC DNA]</scope>
    <source>
        <strain evidence="3">PD885</strain>
    </source>
</reference>
<proteinExistence type="predicted"/>
<sequence>MASLTDNELRAVAYYSIGVSSEGGDVAYKLSYAGRIIHENDGSVMLEPAGGSNSGYSIGTLQTDFGAHPKDARALVDSFQDWAKTHHPDWILNAQQQAKFALDLGRDGNHIRDPNFDADKKIYHGKKNIPSDHMPKAGQDIDQTFKAKLNDYLTTNAGISFIHQRDTSQVDKLMESVVPILKSTDLYKNSDPQDQAKIFAIVGKAYNQSDSLGQDILKDVSHQKIDSLEGINHKIDSFVKRDPKHPDRPTYMESGRDAALRGAETFNALRNASEANPLHAPWQAVMANPLVDPTQLHADPKHPHLTEQYTTVKALFVDPVQGRAFVQALEHGSSHNYGDPAKSNSRGFYAEGKDFVQWDRDGHGRAFVGGQWSEVSRSELALAQNQDGTLDVNLNRNGQTHSLLHVTHPSLHHHSPASAHAHHGHDAGTLHQSMPAHATTLDQHMPGMPSAAHSQSAARHDNPVVGGPTTGHVPLTLPAAKPPHLPLTTTQPLEPGDRGAAVQALQQHLQTIGATDRDGNAIKDDRHYGPRTQQAVENFQLWTGRNTTGIADPGTLEALQTHAQFATRQKAQDLAPGRHLADHAQPASSHLADAVAERPAQSRPDLATAQQQAAPRALEPYSNPNSPLHALYAQTKTTLEGKDVPMSEERLHQVVGKMALYDMSPGGNNQFAVKGDTLYVIDLDACYNRFSLDLREPAPSMQATLQHVQTQQQTLEAELSSMREPPSYSR</sequence>
<feature type="region of interest" description="Disordered" evidence="1">
    <location>
        <begin position="410"/>
        <end position="460"/>
    </location>
</feature>
<dbReference type="InterPro" id="IPR036366">
    <property type="entry name" value="PGBDSf"/>
</dbReference>
<gene>
    <name evidence="3" type="ORF">PD885_02271</name>
</gene>
<evidence type="ECO:0000259" key="2">
    <source>
        <dbReference type="Pfam" id="PF01471"/>
    </source>
</evidence>
<protein>
    <submittedName>
        <fullName evidence="3">Peptidoglycan binding domain protein</fullName>
    </submittedName>
</protein>
<evidence type="ECO:0000256" key="1">
    <source>
        <dbReference type="SAM" id="MobiDB-lite"/>
    </source>
</evidence>
<keyword evidence="4" id="KW-1185">Reference proteome</keyword>
<accession>A0ABY1RQE8</accession>
<evidence type="ECO:0000313" key="3">
    <source>
        <dbReference type="EMBL" id="SMQ99513.1"/>
    </source>
</evidence>
<dbReference type="EMBL" id="LT853882">
    <property type="protein sequence ID" value="SMQ99513.1"/>
    <property type="molecule type" value="Genomic_DNA"/>
</dbReference>
<organism evidence="3 4">
    <name type="scientific">Xanthomonas fragariae</name>
    <dbReference type="NCBI Taxonomy" id="48664"/>
    <lineage>
        <taxon>Bacteria</taxon>
        <taxon>Pseudomonadati</taxon>
        <taxon>Pseudomonadota</taxon>
        <taxon>Gammaproteobacteria</taxon>
        <taxon>Lysobacterales</taxon>
        <taxon>Lysobacteraceae</taxon>
        <taxon>Xanthomonas</taxon>
    </lineage>
</organism>
<dbReference type="InterPro" id="IPR036365">
    <property type="entry name" value="PGBD-like_sf"/>
</dbReference>
<dbReference type="InterPro" id="IPR002477">
    <property type="entry name" value="Peptidoglycan-bd-like"/>
</dbReference>
<feature type="domain" description="Peptidoglycan binding-like" evidence="2">
    <location>
        <begin position="498"/>
        <end position="559"/>
    </location>
</feature>
<dbReference type="SUPFAM" id="SSF47090">
    <property type="entry name" value="PGBD-like"/>
    <property type="match status" value="1"/>
</dbReference>
<dbReference type="GeneID" id="61894622"/>
<dbReference type="Proteomes" id="UP000195877">
    <property type="component" value="Chromosome 1"/>
</dbReference>
<dbReference type="Pfam" id="PF01471">
    <property type="entry name" value="PG_binding_1"/>
    <property type="match status" value="1"/>
</dbReference>
<feature type="region of interest" description="Disordered" evidence="1">
    <location>
        <begin position="569"/>
        <end position="627"/>
    </location>
</feature>